<dbReference type="Gene3D" id="3.40.640.10">
    <property type="entry name" value="Type I PLP-dependent aspartate aminotransferase-like (Major domain)"/>
    <property type="match status" value="1"/>
</dbReference>
<comment type="similarity">
    <text evidence="2">Belongs to the class-I pyridoxal-phosphate-dependent aminotransferase family.</text>
</comment>
<dbReference type="AlphaFoldDB" id="A0A9D1YWX2"/>
<dbReference type="EMBL" id="DXDC01000126">
    <property type="protein sequence ID" value="HIY65486.1"/>
    <property type="molecule type" value="Genomic_DNA"/>
</dbReference>
<dbReference type="InterPro" id="IPR015424">
    <property type="entry name" value="PyrdxlP-dep_Trfase"/>
</dbReference>
<organism evidence="7 8">
    <name type="scientific">Candidatus Agrococcus pullicola</name>
    <dbReference type="NCBI Taxonomy" id="2838429"/>
    <lineage>
        <taxon>Bacteria</taxon>
        <taxon>Bacillati</taxon>
        <taxon>Actinomycetota</taxon>
        <taxon>Actinomycetes</taxon>
        <taxon>Micrococcales</taxon>
        <taxon>Microbacteriaceae</taxon>
        <taxon>Agrococcus</taxon>
    </lineage>
</organism>
<comment type="caution">
    <text evidence="7">The sequence shown here is derived from an EMBL/GenBank/DDBJ whole genome shotgun (WGS) entry which is preliminary data.</text>
</comment>
<reference evidence="7" key="2">
    <citation type="submission" date="2021-04" db="EMBL/GenBank/DDBJ databases">
        <authorList>
            <person name="Gilroy R."/>
        </authorList>
    </citation>
    <scope>NUCLEOTIDE SEQUENCE</scope>
    <source>
        <strain evidence="7">ChiGjej1B1-98</strain>
    </source>
</reference>
<evidence type="ECO:0000256" key="4">
    <source>
        <dbReference type="ARBA" id="ARBA00022679"/>
    </source>
</evidence>
<feature type="domain" description="Aminotransferase class I/classII large" evidence="6">
    <location>
        <begin position="1"/>
        <end position="183"/>
    </location>
</feature>
<dbReference type="SUPFAM" id="SSF53383">
    <property type="entry name" value="PLP-dependent transferases"/>
    <property type="match status" value="1"/>
</dbReference>
<dbReference type="Gene3D" id="3.90.1150.10">
    <property type="entry name" value="Aspartate Aminotransferase, domain 1"/>
    <property type="match status" value="1"/>
</dbReference>
<dbReference type="GO" id="GO:0008483">
    <property type="term" value="F:transaminase activity"/>
    <property type="evidence" value="ECO:0007669"/>
    <property type="project" value="UniProtKB-KW"/>
</dbReference>
<dbReference type="GO" id="GO:0006520">
    <property type="term" value="P:amino acid metabolic process"/>
    <property type="evidence" value="ECO:0007669"/>
    <property type="project" value="InterPro"/>
</dbReference>
<name>A0A9D1YWX2_9MICO</name>
<dbReference type="PANTHER" id="PTHR46383:SF1">
    <property type="entry name" value="ASPARTATE AMINOTRANSFERASE"/>
    <property type="match status" value="1"/>
</dbReference>
<feature type="non-terminal residue" evidence="7">
    <location>
        <position position="1"/>
    </location>
</feature>
<dbReference type="InterPro" id="IPR015421">
    <property type="entry name" value="PyrdxlP-dep_Trfase_major"/>
</dbReference>
<reference evidence="7" key="1">
    <citation type="journal article" date="2021" name="PeerJ">
        <title>Extensive microbial diversity within the chicken gut microbiome revealed by metagenomics and culture.</title>
        <authorList>
            <person name="Gilroy R."/>
            <person name="Ravi A."/>
            <person name="Getino M."/>
            <person name="Pursley I."/>
            <person name="Horton D.L."/>
            <person name="Alikhan N.F."/>
            <person name="Baker D."/>
            <person name="Gharbi K."/>
            <person name="Hall N."/>
            <person name="Watson M."/>
            <person name="Adriaenssens E.M."/>
            <person name="Foster-Nyarko E."/>
            <person name="Jarju S."/>
            <person name="Secka A."/>
            <person name="Antonio M."/>
            <person name="Oren A."/>
            <person name="Chaudhuri R.R."/>
            <person name="La Ragione R."/>
            <person name="Hildebrand F."/>
            <person name="Pallen M.J."/>
        </authorList>
    </citation>
    <scope>NUCLEOTIDE SEQUENCE</scope>
    <source>
        <strain evidence="7">ChiGjej1B1-98</strain>
    </source>
</reference>
<dbReference type="PANTHER" id="PTHR46383">
    <property type="entry name" value="ASPARTATE AMINOTRANSFERASE"/>
    <property type="match status" value="1"/>
</dbReference>
<evidence type="ECO:0000256" key="2">
    <source>
        <dbReference type="ARBA" id="ARBA00007441"/>
    </source>
</evidence>
<comment type="cofactor">
    <cofactor evidence="1">
        <name>pyridoxal 5'-phosphate</name>
        <dbReference type="ChEBI" id="CHEBI:597326"/>
    </cofactor>
</comment>
<dbReference type="InterPro" id="IPR015422">
    <property type="entry name" value="PyrdxlP-dep_Trfase_small"/>
</dbReference>
<sequence>IVISDEVYDELVFDGARNTSIAEAAAGFERFMVVNSFSKAYAMTGWRCGFAIGPAELVAPIPLIQEGVASCLPGFVQRAALAAVTGPQDVTRQMLGAYQQRRDRIISLLNDIEGIRALQPEGAFYAWANVRDLGLSSWDLAVRLLEQKSVAVIPGSAFGPGGEGYLRLSFASSLESIEAACAGIAEFAEERPEPLNPCTGGKKRSRS</sequence>
<dbReference type="GO" id="GO:0030170">
    <property type="term" value="F:pyridoxal phosphate binding"/>
    <property type="evidence" value="ECO:0007669"/>
    <property type="project" value="InterPro"/>
</dbReference>
<dbReference type="Pfam" id="PF00155">
    <property type="entry name" value="Aminotran_1_2"/>
    <property type="match status" value="1"/>
</dbReference>
<evidence type="ECO:0000256" key="5">
    <source>
        <dbReference type="ARBA" id="ARBA00022898"/>
    </source>
</evidence>
<dbReference type="InterPro" id="IPR004839">
    <property type="entry name" value="Aminotransferase_I/II_large"/>
</dbReference>
<dbReference type="CDD" id="cd00609">
    <property type="entry name" value="AAT_like"/>
    <property type="match status" value="1"/>
</dbReference>
<evidence type="ECO:0000256" key="1">
    <source>
        <dbReference type="ARBA" id="ARBA00001933"/>
    </source>
</evidence>
<gene>
    <name evidence="7" type="ORF">H9830_04340</name>
</gene>
<evidence type="ECO:0000259" key="6">
    <source>
        <dbReference type="Pfam" id="PF00155"/>
    </source>
</evidence>
<evidence type="ECO:0000313" key="8">
    <source>
        <dbReference type="Proteomes" id="UP000824005"/>
    </source>
</evidence>
<dbReference type="InterPro" id="IPR050596">
    <property type="entry name" value="AspAT/PAT-like"/>
</dbReference>
<protein>
    <submittedName>
        <fullName evidence="7">Aminotransferase class I/II-fold pyridoxal phosphate-dependent enzyme</fullName>
    </submittedName>
</protein>
<dbReference type="Proteomes" id="UP000824005">
    <property type="component" value="Unassembled WGS sequence"/>
</dbReference>
<keyword evidence="4" id="KW-0808">Transferase</keyword>
<proteinExistence type="inferred from homology"/>
<accession>A0A9D1YWX2</accession>
<evidence type="ECO:0000256" key="3">
    <source>
        <dbReference type="ARBA" id="ARBA00022576"/>
    </source>
</evidence>
<keyword evidence="3 7" id="KW-0032">Aminotransferase</keyword>
<evidence type="ECO:0000313" key="7">
    <source>
        <dbReference type="EMBL" id="HIY65486.1"/>
    </source>
</evidence>
<keyword evidence="5" id="KW-0663">Pyridoxal phosphate</keyword>